<sequence length="352" mass="37050">MSARLIVDLDAFAANLRLVRERIAPADHMLVVKDDAYGHGLLPIVRRAHAEGVRWFGAFDTATGRTVREELGPDARIFVWMLESAADLSAAVDADLDVGVGNALLLEDLAALGPRPADALRPRVHLKIDTGLHRNGIRTEEWPDAVARAAELQRAGVLGVEGVWSHIAEASDAEDDAARALFLQARQTAAAAGLSPGFAHLAASAAGFTRPEFREDLVRIGAFAYGIAPAGGPDADSLGIVPIASLRAEVITTDGTHAHVGVGSLDGIPSPFGGMLSVRTPGGVRRVVTVRADRLIVEGWDGMTVGDEVIVLGAGGLHTATELAERIATIGEEIAVRISPRIERVYPGAPAR</sequence>
<evidence type="ECO:0000259" key="5">
    <source>
        <dbReference type="SMART" id="SM01005"/>
    </source>
</evidence>
<dbReference type="PRINTS" id="PR00992">
    <property type="entry name" value="ALARACEMASE"/>
</dbReference>
<gene>
    <name evidence="6" type="ORF">F6J85_08780</name>
</gene>
<proteinExistence type="predicted"/>
<dbReference type="PROSITE" id="PS00395">
    <property type="entry name" value="ALANINE_RACEMASE"/>
    <property type="match status" value="1"/>
</dbReference>
<dbReference type="EMBL" id="CP044232">
    <property type="protein sequence ID" value="QEW03186.1"/>
    <property type="molecule type" value="Genomic_DNA"/>
</dbReference>
<evidence type="ECO:0000256" key="2">
    <source>
        <dbReference type="ARBA" id="ARBA00022898"/>
    </source>
</evidence>
<dbReference type="InterPro" id="IPR009006">
    <property type="entry name" value="Ala_racemase/Decarboxylase_C"/>
</dbReference>
<dbReference type="Pfam" id="PF00842">
    <property type="entry name" value="Ala_racemase_C"/>
    <property type="match status" value="1"/>
</dbReference>
<protein>
    <submittedName>
        <fullName evidence="6">Alanine racemase</fullName>
    </submittedName>
</protein>
<dbReference type="GO" id="GO:0030632">
    <property type="term" value="P:D-alanine biosynthetic process"/>
    <property type="evidence" value="ECO:0007669"/>
    <property type="project" value="TreeGrafter"/>
</dbReference>
<accession>A0A5J6L491</accession>
<name>A0A5J6L491_9MICO</name>
<dbReference type="PANTHER" id="PTHR30511:SF0">
    <property type="entry name" value="ALANINE RACEMASE, CATABOLIC-RELATED"/>
    <property type="match status" value="1"/>
</dbReference>
<dbReference type="PANTHER" id="PTHR30511">
    <property type="entry name" value="ALANINE RACEMASE"/>
    <property type="match status" value="1"/>
</dbReference>
<dbReference type="Gene3D" id="3.20.20.10">
    <property type="entry name" value="Alanine racemase"/>
    <property type="match status" value="1"/>
</dbReference>
<dbReference type="InterPro" id="IPR011079">
    <property type="entry name" value="Ala_racemase_C"/>
</dbReference>
<dbReference type="Pfam" id="PF01168">
    <property type="entry name" value="Ala_racemase_N"/>
    <property type="match status" value="1"/>
</dbReference>
<dbReference type="Gene3D" id="2.40.37.10">
    <property type="entry name" value="Lyase, Ornithine Decarboxylase, Chain A, domain 1"/>
    <property type="match status" value="1"/>
</dbReference>
<dbReference type="InterPro" id="IPR020622">
    <property type="entry name" value="Ala_racemase_pyridoxalP-BS"/>
</dbReference>
<evidence type="ECO:0000256" key="4">
    <source>
        <dbReference type="PIRSR" id="PIRSR600821-50"/>
    </source>
</evidence>
<feature type="modified residue" description="N6-(pyridoxal phosphate)lysine" evidence="4">
    <location>
        <position position="33"/>
    </location>
</feature>
<evidence type="ECO:0000313" key="6">
    <source>
        <dbReference type="EMBL" id="QEW03186.1"/>
    </source>
</evidence>
<dbReference type="InterPro" id="IPR029066">
    <property type="entry name" value="PLP-binding_barrel"/>
</dbReference>
<dbReference type="GO" id="GO:0008784">
    <property type="term" value="F:alanine racemase activity"/>
    <property type="evidence" value="ECO:0007669"/>
    <property type="project" value="InterPro"/>
</dbReference>
<reference evidence="7" key="1">
    <citation type="submission" date="2019-09" db="EMBL/GenBank/DDBJ databases">
        <title>Mumia zhuanghuii sp. nov. isolated from the intestinal contents of plateau pika (Ochotona curzoniae) in the Qinghai-Tibet plateau of China.</title>
        <authorList>
            <person name="Tian Z."/>
        </authorList>
    </citation>
    <scope>NUCLEOTIDE SEQUENCE [LARGE SCALE GENOMIC DNA]</scope>
    <source>
        <strain evidence="7">L-031</strain>
    </source>
</reference>
<organism evidence="6 7">
    <name type="scientific">Microbacterium lushaniae</name>
    <dbReference type="NCBI Taxonomy" id="2614639"/>
    <lineage>
        <taxon>Bacteria</taxon>
        <taxon>Bacillati</taxon>
        <taxon>Actinomycetota</taxon>
        <taxon>Actinomycetes</taxon>
        <taxon>Micrococcales</taxon>
        <taxon>Microbacteriaceae</taxon>
        <taxon>Microbacterium</taxon>
    </lineage>
</organism>
<feature type="domain" description="Alanine racemase C-terminal" evidence="5">
    <location>
        <begin position="243"/>
        <end position="347"/>
    </location>
</feature>
<dbReference type="GO" id="GO:0030170">
    <property type="term" value="F:pyridoxal phosphate binding"/>
    <property type="evidence" value="ECO:0007669"/>
    <property type="project" value="TreeGrafter"/>
</dbReference>
<dbReference type="RefSeq" id="WP_150924663.1">
    <property type="nucleotide sequence ID" value="NZ_CP044232.1"/>
</dbReference>
<evidence type="ECO:0000256" key="1">
    <source>
        <dbReference type="ARBA" id="ARBA00001933"/>
    </source>
</evidence>
<evidence type="ECO:0000313" key="7">
    <source>
        <dbReference type="Proteomes" id="UP000325516"/>
    </source>
</evidence>
<keyword evidence="7" id="KW-1185">Reference proteome</keyword>
<dbReference type="KEGG" id="mlz:F6J85_08780"/>
<dbReference type="Proteomes" id="UP000325516">
    <property type="component" value="Chromosome"/>
</dbReference>
<dbReference type="AlphaFoldDB" id="A0A5J6L491"/>
<dbReference type="InterPro" id="IPR000821">
    <property type="entry name" value="Ala_racemase"/>
</dbReference>
<dbReference type="GO" id="GO:0009252">
    <property type="term" value="P:peptidoglycan biosynthetic process"/>
    <property type="evidence" value="ECO:0007669"/>
    <property type="project" value="TreeGrafter"/>
</dbReference>
<keyword evidence="3" id="KW-0413">Isomerase</keyword>
<dbReference type="SMART" id="SM01005">
    <property type="entry name" value="Ala_racemase_C"/>
    <property type="match status" value="1"/>
</dbReference>
<comment type="cofactor">
    <cofactor evidence="1 4">
        <name>pyridoxal 5'-phosphate</name>
        <dbReference type="ChEBI" id="CHEBI:597326"/>
    </cofactor>
</comment>
<evidence type="ECO:0000256" key="3">
    <source>
        <dbReference type="ARBA" id="ARBA00023235"/>
    </source>
</evidence>
<keyword evidence="2 4" id="KW-0663">Pyridoxal phosphate</keyword>
<dbReference type="GO" id="GO:0005829">
    <property type="term" value="C:cytosol"/>
    <property type="evidence" value="ECO:0007669"/>
    <property type="project" value="TreeGrafter"/>
</dbReference>
<dbReference type="InterPro" id="IPR001608">
    <property type="entry name" value="Ala_racemase_N"/>
</dbReference>
<dbReference type="SUPFAM" id="SSF51419">
    <property type="entry name" value="PLP-binding barrel"/>
    <property type="match status" value="1"/>
</dbReference>
<dbReference type="SUPFAM" id="SSF50621">
    <property type="entry name" value="Alanine racemase C-terminal domain-like"/>
    <property type="match status" value="1"/>
</dbReference>